<organism evidence="1">
    <name type="scientific">Nocardia globerula</name>
    <dbReference type="NCBI Taxonomy" id="1818"/>
    <lineage>
        <taxon>Bacteria</taxon>
        <taxon>Bacillati</taxon>
        <taxon>Actinomycetota</taxon>
        <taxon>Actinomycetes</taxon>
        <taxon>Mycobacteriales</taxon>
        <taxon>Nocardiaceae</taxon>
        <taxon>Nocardia</taxon>
    </lineage>
</organism>
<reference evidence="1" key="1">
    <citation type="submission" date="2019-07" db="EMBL/GenBank/DDBJ databases">
        <title>Genomic Encyclopedia of Type Strains, Phase IV (KMG-IV): sequencing the most valuable type-strain genomes for metagenomic binning, comparative biology and taxonomic classification.</title>
        <authorList>
            <person name="Goeker M."/>
        </authorList>
    </citation>
    <scope>NUCLEOTIDE SEQUENCE</scope>
    <source>
        <strain evidence="1">DSM 44596</strain>
    </source>
</reference>
<dbReference type="EMBL" id="VNIQ01000002">
    <property type="protein sequence ID" value="TYQ06452.1"/>
    <property type="molecule type" value="Genomic_DNA"/>
</dbReference>
<protein>
    <submittedName>
        <fullName evidence="1">Putative membrane protein</fullName>
    </submittedName>
</protein>
<proteinExistence type="predicted"/>
<sequence length="162" mass="17037">MGATLTVWKFPTPSGADTAITTLEDLQRQELITVRDAALVSWPEGANKPKTRQLNNVTGAGALGGAFWGLLFGLLFFIPLLGAALGAGIGALAGSLTDVGIDDEFIAGVRKNVTPGTSALFVLTSDAIIDRVHEAFDGQSGELVSTNLSHEQEQQLRNVFAE</sequence>
<comment type="caution">
    <text evidence="1">The sequence shown here is derived from an EMBL/GenBank/DDBJ whole genome shotgun (WGS) entry which is preliminary data.</text>
</comment>
<evidence type="ECO:0000313" key="1">
    <source>
        <dbReference type="EMBL" id="TYQ06452.1"/>
    </source>
</evidence>
<dbReference type="AlphaFoldDB" id="A0A652YTP6"/>
<accession>A0A652YTP6</accession>
<dbReference type="Pfam" id="PF06897">
    <property type="entry name" value="DUF1269"/>
    <property type="match status" value="1"/>
</dbReference>
<gene>
    <name evidence="1" type="ORF">FNL38_102588</name>
</gene>
<name>A0A652YTP6_NOCGL</name>
<dbReference type="InterPro" id="IPR009200">
    <property type="entry name" value="DUF1269_membrane"/>
</dbReference>